<keyword evidence="7" id="KW-1185">Reference proteome</keyword>
<organism evidence="6 7">
    <name type="scientific">Absidia repens</name>
    <dbReference type="NCBI Taxonomy" id="90262"/>
    <lineage>
        <taxon>Eukaryota</taxon>
        <taxon>Fungi</taxon>
        <taxon>Fungi incertae sedis</taxon>
        <taxon>Mucoromycota</taxon>
        <taxon>Mucoromycotina</taxon>
        <taxon>Mucoromycetes</taxon>
        <taxon>Mucorales</taxon>
        <taxon>Cunninghamellaceae</taxon>
        <taxon>Absidia</taxon>
    </lineage>
</organism>
<name>A0A1X2J207_9FUNG</name>
<dbReference type="GO" id="GO:0006979">
    <property type="term" value="P:response to oxidative stress"/>
    <property type="evidence" value="ECO:0007669"/>
    <property type="project" value="TreeGrafter"/>
</dbReference>
<gene>
    <name evidence="6" type="ORF">BCR42DRAFT_401079</name>
</gene>
<sequence>MIVTTTNTQERKRSVHDLDEDLSFLFQKRSCMTNLVPDFECNAFYQGQVVDIRLSNLLEQYNSVVLFFYERDFTANSLRDVEQVREHYDEFAAKNSLPIMISTDTAMVHRGFCSTEAQGGLSYQPEFPMLGDTTRLITRHFDVLNNDTGNARRSVFVIDHHHKVKYSFMPLDSEQPFSMPVILSIAGNVV</sequence>
<dbReference type="InterPro" id="IPR050217">
    <property type="entry name" value="Peroxiredoxin"/>
</dbReference>
<keyword evidence="2" id="KW-0049">Antioxidant</keyword>
<dbReference type="GO" id="GO:0042744">
    <property type="term" value="P:hydrogen peroxide catabolic process"/>
    <property type="evidence" value="ECO:0007669"/>
    <property type="project" value="TreeGrafter"/>
</dbReference>
<dbReference type="PANTHER" id="PTHR10681:SF121">
    <property type="entry name" value="ALKYL HYDROPEROXIDE REDUCTASE C"/>
    <property type="match status" value="1"/>
</dbReference>
<dbReference type="PANTHER" id="PTHR10681">
    <property type="entry name" value="THIOREDOXIN PEROXIDASE"/>
    <property type="match status" value="1"/>
</dbReference>
<dbReference type="AlphaFoldDB" id="A0A1X2J207"/>
<keyword evidence="3" id="KW-0560">Oxidoreductase</keyword>
<accession>A0A1X2J207</accession>
<dbReference type="EMBL" id="MCGE01000001">
    <property type="protein sequence ID" value="ORZ25863.1"/>
    <property type="molecule type" value="Genomic_DNA"/>
</dbReference>
<evidence type="ECO:0000256" key="2">
    <source>
        <dbReference type="ARBA" id="ARBA00022862"/>
    </source>
</evidence>
<evidence type="ECO:0000313" key="6">
    <source>
        <dbReference type="EMBL" id="ORZ25863.1"/>
    </source>
</evidence>
<keyword evidence="4" id="KW-0676">Redox-active center</keyword>
<dbReference type="InterPro" id="IPR000866">
    <property type="entry name" value="AhpC/TSA"/>
</dbReference>
<dbReference type="GO" id="GO:0005829">
    <property type="term" value="C:cytosol"/>
    <property type="evidence" value="ECO:0007669"/>
    <property type="project" value="TreeGrafter"/>
</dbReference>
<dbReference type="Proteomes" id="UP000193560">
    <property type="component" value="Unassembled WGS sequence"/>
</dbReference>
<evidence type="ECO:0000259" key="5">
    <source>
        <dbReference type="Pfam" id="PF00578"/>
    </source>
</evidence>
<dbReference type="Pfam" id="PF00578">
    <property type="entry name" value="AhpC-TSA"/>
    <property type="match status" value="1"/>
</dbReference>
<evidence type="ECO:0000256" key="3">
    <source>
        <dbReference type="ARBA" id="ARBA00023002"/>
    </source>
</evidence>
<dbReference type="OrthoDB" id="2259904at2759"/>
<dbReference type="GO" id="GO:0008379">
    <property type="term" value="F:thioredoxin peroxidase activity"/>
    <property type="evidence" value="ECO:0007669"/>
    <property type="project" value="TreeGrafter"/>
</dbReference>
<dbReference type="GO" id="GO:0045454">
    <property type="term" value="P:cell redox homeostasis"/>
    <property type="evidence" value="ECO:0007669"/>
    <property type="project" value="TreeGrafter"/>
</dbReference>
<dbReference type="STRING" id="90262.A0A1X2J207"/>
<evidence type="ECO:0000256" key="4">
    <source>
        <dbReference type="ARBA" id="ARBA00023284"/>
    </source>
</evidence>
<dbReference type="Gene3D" id="3.40.30.10">
    <property type="entry name" value="Glutaredoxin"/>
    <property type="match status" value="1"/>
</dbReference>
<dbReference type="GO" id="GO:0033554">
    <property type="term" value="P:cellular response to stress"/>
    <property type="evidence" value="ECO:0007669"/>
    <property type="project" value="TreeGrafter"/>
</dbReference>
<reference evidence="6 7" key="1">
    <citation type="submission" date="2016-07" db="EMBL/GenBank/DDBJ databases">
        <title>Pervasive Adenine N6-methylation of Active Genes in Fungi.</title>
        <authorList>
            <consortium name="DOE Joint Genome Institute"/>
            <person name="Mondo S.J."/>
            <person name="Dannebaum R.O."/>
            <person name="Kuo R.C."/>
            <person name="Labutti K."/>
            <person name="Haridas S."/>
            <person name="Kuo A."/>
            <person name="Salamov A."/>
            <person name="Ahrendt S.R."/>
            <person name="Lipzen A."/>
            <person name="Sullivan W."/>
            <person name="Andreopoulos W.B."/>
            <person name="Clum A."/>
            <person name="Lindquist E."/>
            <person name="Daum C."/>
            <person name="Ramamoorthy G.K."/>
            <person name="Gryganskyi A."/>
            <person name="Culley D."/>
            <person name="Magnuson J.K."/>
            <person name="James T.Y."/>
            <person name="O'Malley M.A."/>
            <person name="Stajich J.E."/>
            <person name="Spatafora J.W."/>
            <person name="Visel A."/>
            <person name="Grigoriev I.V."/>
        </authorList>
    </citation>
    <scope>NUCLEOTIDE SEQUENCE [LARGE SCALE GENOMIC DNA]</scope>
    <source>
        <strain evidence="6 7">NRRL 1336</strain>
    </source>
</reference>
<protein>
    <submittedName>
        <fullName evidence="6">Thioredoxin-like protein</fullName>
    </submittedName>
</protein>
<proteinExistence type="predicted"/>
<feature type="domain" description="Alkyl hydroperoxide reductase subunit C/ Thiol specific antioxidant" evidence="5">
    <location>
        <begin position="35"/>
        <end position="166"/>
    </location>
</feature>
<keyword evidence="1" id="KW-0575">Peroxidase</keyword>
<dbReference type="InterPro" id="IPR036249">
    <property type="entry name" value="Thioredoxin-like_sf"/>
</dbReference>
<comment type="caution">
    <text evidence="6">The sequence shown here is derived from an EMBL/GenBank/DDBJ whole genome shotgun (WGS) entry which is preliminary data.</text>
</comment>
<evidence type="ECO:0000313" key="7">
    <source>
        <dbReference type="Proteomes" id="UP000193560"/>
    </source>
</evidence>
<dbReference type="SUPFAM" id="SSF52833">
    <property type="entry name" value="Thioredoxin-like"/>
    <property type="match status" value="1"/>
</dbReference>
<evidence type="ECO:0000256" key="1">
    <source>
        <dbReference type="ARBA" id="ARBA00022559"/>
    </source>
</evidence>